<dbReference type="EMBL" id="LT598488">
    <property type="protein sequence ID" value="SCW02000.1"/>
    <property type="molecule type" value="Genomic_DNA"/>
</dbReference>
<dbReference type="Gene3D" id="3.40.50.150">
    <property type="entry name" value="Vaccinia Virus protein VP39"/>
    <property type="match status" value="1"/>
</dbReference>
<dbReference type="InterPro" id="IPR029063">
    <property type="entry name" value="SAM-dependent_MTases_sf"/>
</dbReference>
<organism evidence="7 8">
    <name type="scientific">Lachancea fermentati</name>
    <name type="common">Zygosaccharomyces fermentati</name>
    <dbReference type="NCBI Taxonomy" id="4955"/>
    <lineage>
        <taxon>Eukaryota</taxon>
        <taxon>Fungi</taxon>
        <taxon>Dikarya</taxon>
        <taxon>Ascomycota</taxon>
        <taxon>Saccharomycotina</taxon>
        <taxon>Saccharomycetes</taxon>
        <taxon>Saccharomycetales</taxon>
        <taxon>Saccharomycetaceae</taxon>
        <taxon>Lachancea</taxon>
    </lineage>
</organism>
<accession>A0A1G4MDP8</accession>
<dbReference type="Pfam" id="PF05175">
    <property type="entry name" value="MTS"/>
    <property type="match status" value="1"/>
</dbReference>
<keyword evidence="8" id="KW-1185">Reference proteome</keyword>
<dbReference type="STRING" id="4955.A0A1G4MDP8"/>
<keyword evidence="4" id="KW-0949">S-adenosyl-L-methionine</keyword>
<dbReference type="OMA" id="MPRIPYS"/>
<proteinExistence type="predicted"/>
<dbReference type="AlphaFoldDB" id="A0A1G4MDP8"/>
<dbReference type="SUPFAM" id="SSF53335">
    <property type="entry name" value="S-adenosyl-L-methionine-dependent methyltransferases"/>
    <property type="match status" value="1"/>
</dbReference>
<evidence type="ECO:0000256" key="2">
    <source>
        <dbReference type="ARBA" id="ARBA00022603"/>
    </source>
</evidence>
<dbReference type="EC" id="2.1.1.297" evidence="1"/>
<comment type="catalytic activity">
    <reaction evidence="5">
        <text>L-glutaminyl-[peptide chain release factor] + S-adenosyl-L-methionine = N(5)-methyl-L-glutaminyl-[peptide chain release factor] + S-adenosyl-L-homocysteine + H(+)</text>
        <dbReference type="Rhea" id="RHEA:42896"/>
        <dbReference type="Rhea" id="RHEA-COMP:10271"/>
        <dbReference type="Rhea" id="RHEA-COMP:10272"/>
        <dbReference type="ChEBI" id="CHEBI:15378"/>
        <dbReference type="ChEBI" id="CHEBI:30011"/>
        <dbReference type="ChEBI" id="CHEBI:57856"/>
        <dbReference type="ChEBI" id="CHEBI:59789"/>
        <dbReference type="ChEBI" id="CHEBI:61891"/>
        <dbReference type="EC" id="2.1.1.297"/>
    </reaction>
</comment>
<dbReference type="Proteomes" id="UP000190831">
    <property type="component" value="Chromosome E"/>
</dbReference>
<evidence type="ECO:0000313" key="7">
    <source>
        <dbReference type="EMBL" id="SCW02000.1"/>
    </source>
</evidence>
<keyword evidence="2" id="KW-0489">Methyltransferase</keyword>
<name>A0A1G4MDP8_LACFM</name>
<dbReference type="GO" id="GO:0005739">
    <property type="term" value="C:mitochondrion"/>
    <property type="evidence" value="ECO:0007669"/>
    <property type="project" value="TreeGrafter"/>
</dbReference>
<sequence>MPRIGPRIMSEAQKIHRYLPLLLPECRSIAASLQELKWIKNELNSPRKIHQACRLRGLHYPLQYILGSQPFGELDVICKSGVLIPRWETAEWAQDLADRLPAETKMTVTDLCTGTGCIPLLLKYNRPQIDVTGIDISSKALSLSRQNSKALKLELHLQKQDVLNNNEKIGSGIIDILTCNPPYIPRRDFIKETTLSVKLYEPRLALLGDMEFYKNLVEKWLYRSNSFIYEVGDISQSEYVLKEIQHHTVFSSLWHVGFRNDSNGHPRVVYGFRKEGTSHNMSTIFQNYGQLMH</sequence>
<reference evidence="8" key="1">
    <citation type="submission" date="2016-03" db="EMBL/GenBank/DDBJ databases">
        <authorList>
            <person name="Devillers H."/>
        </authorList>
    </citation>
    <scope>NUCLEOTIDE SEQUENCE [LARGE SCALE GENOMIC DNA]</scope>
</reference>
<dbReference type="InterPro" id="IPR007848">
    <property type="entry name" value="Small_mtfrase_dom"/>
</dbReference>
<evidence type="ECO:0000313" key="8">
    <source>
        <dbReference type="Proteomes" id="UP000190831"/>
    </source>
</evidence>
<dbReference type="InterPro" id="IPR050320">
    <property type="entry name" value="N5-glutamine_MTase"/>
</dbReference>
<dbReference type="NCBIfam" id="TIGR00536">
    <property type="entry name" value="hemK_fam"/>
    <property type="match status" value="1"/>
</dbReference>
<feature type="domain" description="Methyltransferase small" evidence="6">
    <location>
        <begin position="96"/>
        <end position="184"/>
    </location>
</feature>
<dbReference type="PANTHER" id="PTHR18895">
    <property type="entry name" value="HEMK METHYLTRANSFERASE"/>
    <property type="match status" value="1"/>
</dbReference>
<evidence type="ECO:0000256" key="4">
    <source>
        <dbReference type="ARBA" id="ARBA00022691"/>
    </source>
</evidence>
<dbReference type="CDD" id="cd02440">
    <property type="entry name" value="AdoMet_MTases"/>
    <property type="match status" value="1"/>
</dbReference>
<evidence type="ECO:0000256" key="5">
    <source>
        <dbReference type="ARBA" id="ARBA00048391"/>
    </source>
</evidence>
<dbReference type="OrthoDB" id="269872at2759"/>
<dbReference type="GO" id="GO:0032259">
    <property type="term" value="P:methylation"/>
    <property type="evidence" value="ECO:0007669"/>
    <property type="project" value="UniProtKB-KW"/>
</dbReference>
<evidence type="ECO:0000256" key="1">
    <source>
        <dbReference type="ARBA" id="ARBA00012771"/>
    </source>
</evidence>
<evidence type="ECO:0000259" key="6">
    <source>
        <dbReference type="Pfam" id="PF05175"/>
    </source>
</evidence>
<evidence type="ECO:0000256" key="3">
    <source>
        <dbReference type="ARBA" id="ARBA00022679"/>
    </source>
</evidence>
<gene>
    <name evidence="7" type="ORF">LAFE_0E11936G</name>
</gene>
<protein>
    <recommendedName>
        <fullName evidence="1">peptide chain release factor N(5)-glutamine methyltransferase</fullName>
        <ecNumber evidence="1">2.1.1.297</ecNumber>
    </recommendedName>
</protein>
<dbReference type="InterPro" id="IPR004556">
    <property type="entry name" value="HemK-like"/>
</dbReference>
<dbReference type="PANTHER" id="PTHR18895:SF74">
    <property type="entry name" value="MTRF1L RELEASE FACTOR GLUTAMINE METHYLTRANSFERASE"/>
    <property type="match status" value="1"/>
</dbReference>
<keyword evidence="3" id="KW-0808">Transferase</keyword>
<dbReference type="GO" id="GO:0102559">
    <property type="term" value="F:peptide chain release factor N(5)-glutamine methyltransferase activity"/>
    <property type="evidence" value="ECO:0007669"/>
    <property type="project" value="UniProtKB-EC"/>
</dbReference>